<dbReference type="Gene3D" id="3.40.190.290">
    <property type="match status" value="1"/>
</dbReference>
<name>A0ABZ3D7B7_9PROT</name>
<dbReference type="InterPro" id="IPR036388">
    <property type="entry name" value="WH-like_DNA-bd_sf"/>
</dbReference>
<dbReference type="SUPFAM" id="SSF53850">
    <property type="entry name" value="Periplasmic binding protein-like II"/>
    <property type="match status" value="1"/>
</dbReference>
<dbReference type="InterPro" id="IPR005119">
    <property type="entry name" value="LysR_subst-bd"/>
</dbReference>
<evidence type="ECO:0000256" key="1">
    <source>
        <dbReference type="ARBA" id="ARBA00009437"/>
    </source>
</evidence>
<dbReference type="PANTHER" id="PTHR30419">
    <property type="entry name" value="HTH-TYPE TRANSCRIPTIONAL REGULATOR YBHD"/>
    <property type="match status" value="1"/>
</dbReference>
<dbReference type="Pfam" id="PF03466">
    <property type="entry name" value="LysR_substrate"/>
    <property type="match status" value="1"/>
</dbReference>
<evidence type="ECO:0000259" key="5">
    <source>
        <dbReference type="PROSITE" id="PS50931"/>
    </source>
</evidence>
<evidence type="ECO:0000313" key="7">
    <source>
        <dbReference type="Proteomes" id="UP001449795"/>
    </source>
</evidence>
<keyword evidence="7" id="KW-1185">Reference proteome</keyword>
<reference evidence="6 7" key="1">
    <citation type="submission" date="2024-04" db="EMBL/GenBank/DDBJ databases">
        <title>Complete genome sequence of Nguyenibacter vanlangesis HBCM-1154, a strain capable of nitrogen fixation, IAA production, and phosphorus solubilization isolated from sugarcane soil.</title>
        <authorList>
            <person name="MY HANH P."/>
        </authorList>
    </citation>
    <scope>NUCLEOTIDE SEQUENCE [LARGE SCALE GENOMIC DNA]</scope>
    <source>
        <strain evidence="6 7">HBCM 1154</strain>
    </source>
</reference>
<proteinExistence type="inferred from homology"/>
<dbReference type="EMBL" id="CP152276">
    <property type="protein sequence ID" value="XAE43464.1"/>
    <property type="molecule type" value="Genomic_DNA"/>
</dbReference>
<evidence type="ECO:0000256" key="2">
    <source>
        <dbReference type="ARBA" id="ARBA00023015"/>
    </source>
</evidence>
<evidence type="ECO:0000313" key="6">
    <source>
        <dbReference type="EMBL" id="XAE43464.1"/>
    </source>
</evidence>
<comment type="similarity">
    <text evidence="1">Belongs to the LysR transcriptional regulatory family.</text>
</comment>
<keyword evidence="2" id="KW-0805">Transcription regulation</keyword>
<evidence type="ECO:0000256" key="3">
    <source>
        <dbReference type="ARBA" id="ARBA00023125"/>
    </source>
</evidence>
<dbReference type="SUPFAM" id="SSF46785">
    <property type="entry name" value="Winged helix' DNA-binding domain"/>
    <property type="match status" value="1"/>
</dbReference>
<dbReference type="Proteomes" id="UP001449795">
    <property type="component" value="Chromosome"/>
</dbReference>
<accession>A0ABZ3D7B7</accession>
<dbReference type="InterPro" id="IPR050950">
    <property type="entry name" value="HTH-type_LysR_regulators"/>
</dbReference>
<dbReference type="PROSITE" id="PS50931">
    <property type="entry name" value="HTH_LYSR"/>
    <property type="match status" value="1"/>
</dbReference>
<evidence type="ECO:0000256" key="4">
    <source>
        <dbReference type="ARBA" id="ARBA00023163"/>
    </source>
</evidence>
<keyword evidence="3" id="KW-0238">DNA-binding</keyword>
<feature type="domain" description="HTH lysR-type" evidence="5">
    <location>
        <begin position="16"/>
        <end position="70"/>
    </location>
</feature>
<sequence length="320" mass="35017">MIRADRVARVMRLHARCIVYFNAVREYRSVREAARRLNVTPSALTRQIAQMEDEIGCPLFDRLPGGMVPTAAGEIISRHIITVMQDAVRTDEQIAALSGLRGGRISLMTVEGVAGDLMARLLTRMTQSHPGIDLHAETGSPAAIVTALSTGATDLGIAFSLEPPDELRQVAVAHFPVGVVMRTDHPLATRRRIGIQDLLDQPLILPSDSLSLHRVMEPMLRPWRDQIDMVLETGSIELTNRMVMAGAGLAFQSRLALEFDIGRGALAHVPLDDPRAVTDLGAYVRDARWLPPALEQLIAEVRATLRAMQAPPVHPPRSPG</sequence>
<keyword evidence="4" id="KW-0804">Transcription</keyword>
<dbReference type="RefSeq" id="WP_342628914.1">
    <property type="nucleotide sequence ID" value="NZ_CP152276.1"/>
</dbReference>
<dbReference type="InterPro" id="IPR000847">
    <property type="entry name" value="LysR_HTH_N"/>
</dbReference>
<protein>
    <submittedName>
        <fullName evidence="6">LysR family transcriptional regulator</fullName>
    </submittedName>
</protein>
<dbReference type="PRINTS" id="PR00039">
    <property type="entry name" value="HTHLYSR"/>
</dbReference>
<organism evidence="6 7">
    <name type="scientific">Nguyenibacter vanlangensis</name>
    <dbReference type="NCBI Taxonomy" id="1216886"/>
    <lineage>
        <taxon>Bacteria</taxon>
        <taxon>Pseudomonadati</taxon>
        <taxon>Pseudomonadota</taxon>
        <taxon>Alphaproteobacteria</taxon>
        <taxon>Acetobacterales</taxon>
        <taxon>Acetobacteraceae</taxon>
        <taxon>Nguyenibacter</taxon>
    </lineage>
</organism>
<dbReference type="Gene3D" id="1.10.10.10">
    <property type="entry name" value="Winged helix-like DNA-binding domain superfamily/Winged helix DNA-binding domain"/>
    <property type="match status" value="1"/>
</dbReference>
<dbReference type="Pfam" id="PF00126">
    <property type="entry name" value="HTH_1"/>
    <property type="match status" value="1"/>
</dbReference>
<dbReference type="InterPro" id="IPR036390">
    <property type="entry name" value="WH_DNA-bd_sf"/>
</dbReference>
<dbReference type="PANTHER" id="PTHR30419:SF2">
    <property type="entry name" value="LYSR FAMILY TRANSCRIPTIONAL REGULATOR"/>
    <property type="match status" value="1"/>
</dbReference>
<gene>
    <name evidence="6" type="ORF">AAC691_03130</name>
</gene>